<feature type="transmembrane region" description="Helical" evidence="1">
    <location>
        <begin position="47"/>
        <end position="64"/>
    </location>
</feature>
<protein>
    <submittedName>
        <fullName evidence="2">DUF3147 family protein</fullName>
    </submittedName>
</protein>
<keyword evidence="1" id="KW-0472">Membrane</keyword>
<dbReference type="Proteomes" id="UP000820669">
    <property type="component" value="Unassembled WGS sequence"/>
</dbReference>
<keyword evidence="1" id="KW-0812">Transmembrane</keyword>
<feature type="transmembrane region" description="Helical" evidence="1">
    <location>
        <begin position="20"/>
        <end position="41"/>
    </location>
</feature>
<keyword evidence="1" id="KW-1133">Transmembrane helix</keyword>
<accession>A0ABX1SJ49</accession>
<keyword evidence="3" id="KW-1185">Reference proteome</keyword>
<sequence length="136" mass="14066">MSARIEIHPERVREAGWRPLLIRFAFGASMGLIAGAVTLLFGAGAGGVFLASPATLLASLTLVAREEGLHSARDECRGATCGAVGLVAFGLLTAAGLGPLRWPAPLTLFVATVCWAAVGGLCYLVMRALIGDEDET</sequence>
<feature type="transmembrane region" description="Helical" evidence="1">
    <location>
        <begin position="106"/>
        <end position="126"/>
    </location>
</feature>
<dbReference type="EMBL" id="JAAXLA010000070">
    <property type="protein sequence ID" value="NMI00980.1"/>
    <property type="molecule type" value="Genomic_DNA"/>
</dbReference>
<dbReference type="InterPro" id="IPR021493">
    <property type="entry name" value="DUF3147"/>
</dbReference>
<dbReference type="Pfam" id="PF11345">
    <property type="entry name" value="DUF3147"/>
    <property type="match status" value="1"/>
</dbReference>
<evidence type="ECO:0000313" key="2">
    <source>
        <dbReference type="EMBL" id="NMI00980.1"/>
    </source>
</evidence>
<name>A0ABX1SJ49_9PSEU</name>
<evidence type="ECO:0000256" key="1">
    <source>
        <dbReference type="SAM" id="Phobius"/>
    </source>
</evidence>
<proteinExistence type="predicted"/>
<dbReference type="RefSeq" id="WP_169384445.1">
    <property type="nucleotide sequence ID" value="NZ_JAAXLA010000070.1"/>
</dbReference>
<feature type="transmembrane region" description="Helical" evidence="1">
    <location>
        <begin position="76"/>
        <end position="100"/>
    </location>
</feature>
<comment type="caution">
    <text evidence="2">The sequence shown here is derived from an EMBL/GenBank/DDBJ whole genome shotgun (WGS) entry which is preliminary data.</text>
</comment>
<reference evidence="2 3" key="1">
    <citation type="submission" date="2020-04" db="EMBL/GenBank/DDBJ databases">
        <authorList>
            <person name="Klaysubun C."/>
            <person name="Duangmal K."/>
            <person name="Lipun K."/>
        </authorList>
    </citation>
    <scope>NUCLEOTIDE SEQUENCE [LARGE SCALE GENOMIC DNA]</scope>
    <source>
        <strain evidence="2 3">K10HN5</strain>
    </source>
</reference>
<organism evidence="2 3">
    <name type="scientific">Pseudonocardia acidicola</name>
    <dbReference type="NCBI Taxonomy" id="2724939"/>
    <lineage>
        <taxon>Bacteria</taxon>
        <taxon>Bacillati</taxon>
        <taxon>Actinomycetota</taxon>
        <taxon>Actinomycetes</taxon>
        <taxon>Pseudonocardiales</taxon>
        <taxon>Pseudonocardiaceae</taxon>
        <taxon>Pseudonocardia</taxon>
    </lineage>
</organism>
<evidence type="ECO:0000313" key="3">
    <source>
        <dbReference type="Proteomes" id="UP000820669"/>
    </source>
</evidence>
<gene>
    <name evidence="2" type="ORF">HF526_27300</name>
</gene>